<proteinExistence type="predicted"/>
<accession>A0A7V5PQX8</accession>
<name>A0A7V5PQX8_CALAY</name>
<protein>
    <recommendedName>
        <fullName evidence="5">POTRA domain-containing protein</fullName>
    </recommendedName>
</protein>
<keyword evidence="3" id="KW-0812">Transmembrane</keyword>
<sequence>MKMRLNRNILLVIVLMLLGVGQAATTKIKKITFRGVRFHGPEDLENIITSREGERFDRRLVRLDKLLMTNYYKANGFFDVSISDSVVYLQKRKFVAIYYTVQEGQRYYYGGVRFKGNKDISAAQLAEPFKNIKLYSPFDEVKITDAVKQVENIYYNSGKPFVDLDVKYLYEQDSLIVVMLDIQEHQTVYIKEIRYYGLKQVQRFIVRRELEIRRGDRYSREKLEASQKNIYGTGLFKYVSFDVEPIPGDPNQAVLKILVQEKPARWIGVRVGVAHEQEAYFGSKFEMTLQGGHRNLFGTARSISFHITPSLIYDINGKKIYNPDNKISLRFVEPWIFYTRTPGVLQLLYEQFRPPNSGHFDLWRAKFDVKRKMGSSLEIMGSLDMKLVNLVSSGPIDSAYAAQIEADKSQVYSLILYGKRDKRKNLFNPEDGSFTDVSLSYSYSQGRDAQNQLQTNNYFIVSASWQRYQPWRPKIGSWKRMHFTLASRLKMGAILEPGKPGVIPINDRFYAGGATSVRGYHEQLLGPAARKDANGKIVQAAGGKVLFLGNIEARIPLFWVLVFETFIDAGYVWPEVNAVKLSDIKVTSGAGLVALTPLGPVRLDYGYKWMPAPQDPTRDAWHIGIYFAF</sequence>
<evidence type="ECO:0000313" key="6">
    <source>
        <dbReference type="EMBL" id="HHJ53573.1"/>
    </source>
</evidence>
<dbReference type="EMBL" id="DROD01000654">
    <property type="protein sequence ID" value="HHJ53573.1"/>
    <property type="molecule type" value="Genomic_DNA"/>
</dbReference>
<evidence type="ECO:0000259" key="5">
    <source>
        <dbReference type="PROSITE" id="PS51779"/>
    </source>
</evidence>
<dbReference type="Gene3D" id="2.40.160.50">
    <property type="entry name" value="membrane protein fhac: a member of the omp85/tpsb transporter family"/>
    <property type="match status" value="1"/>
</dbReference>
<dbReference type="InterPro" id="IPR010827">
    <property type="entry name" value="BamA/TamA_POTRA"/>
</dbReference>
<dbReference type="InterPro" id="IPR039910">
    <property type="entry name" value="D15-like"/>
</dbReference>
<dbReference type="Pfam" id="PF01103">
    <property type="entry name" value="Omp85"/>
    <property type="match status" value="1"/>
</dbReference>
<dbReference type="PANTHER" id="PTHR12815">
    <property type="entry name" value="SORTING AND ASSEMBLY MACHINERY SAMM50 PROTEIN FAMILY MEMBER"/>
    <property type="match status" value="1"/>
</dbReference>
<dbReference type="AlphaFoldDB" id="A0A7V5PQX8"/>
<comment type="caution">
    <text evidence="6">The sequence shown here is derived from an EMBL/GenBank/DDBJ whole genome shotgun (WGS) entry which is preliminary data.</text>
</comment>
<gene>
    <name evidence="6" type="ORF">ENJ89_10295</name>
</gene>
<keyword evidence="4" id="KW-0472">Membrane</keyword>
<dbReference type="Proteomes" id="UP000886124">
    <property type="component" value="Unassembled WGS sequence"/>
</dbReference>
<comment type="subcellular location">
    <subcellularLocation>
        <location evidence="1">Membrane</location>
    </subcellularLocation>
</comment>
<dbReference type="InterPro" id="IPR034746">
    <property type="entry name" value="POTRA"/>
</dbReference>
<dbReference type="PROSITE" id="PS51779">
    <property type="entry name" value="POTRA"/>
    <property type="match status" value="1"/>
</dbReference>
<feature type="domain" description="POTRA" evidence="5">
    <location>
        <begin position="188"/>
        <end position="262"/>
    </location>
</feature>
<organism evidence="6">
    <name type="scientific">Caldithrix abyssi</name>
    <dbReference type="NCBI Taxonomy" id="187145"/>
    <lineage>
        <taxon>Bacteria</taxon>
        <taxon>Pseudomonadati</taxon>
        <taxon>Calditrichota</taxon>
        <taxon>Calditrichia</taxon>
        <taxon>Calditrichales</taxon>
        <taxon>Calditrichaceae</taxon>
        <taxon>Caldithrix</taxon>
    </lineage>
</organism>
<reference evidence="6" key="1">
    <citation type="journal article" date="2020" name="mSystems">
        <title>Genome- and Community-Level Interaction Insights into Carbon Utilization and Element Cycling Functions of Hydrothermarchaeota in Hydrothermal Sediment.</title>
        <authorList>
            <person name="Zhou Z."/>
            <person name="Liu Y."/>
            <person name="Xu W."/>
            <person name="Pan J."/>
            <person name="Luo Z.H."/>
            <person name="Li M."/>
        </authorList>
    </citation>
    <scope>NUCLEOTIDE SEQUENCE [LARGE SCALE GENOMIC DNA]</scope>
    <source>
        <strain evidence="6">HyVt-527</strain>
    </source>
</reference>
<evidence type="ECO:0000256" key="4">
    <source>
        <dbReference type="ARBA" id="ARBA00023136"/>
    </source>
</evidence>
<dbReference type="PANTHER" id="PTHR12815:SF18">
    <property type="entry name" value="SORTING AND ASSEMBLY MACHINERY COMPONENT 50 HOMOLOG"/>
    <property type="match status" value="1"/>
</dbReference>
<evidence type="ECO:0000256" key="3">
    <source>
        <dbReference type="ARBA" id="ARBA00022692"/>
    </source>
</evidence>
<dbReference type="InterPro" id="IPR000184">
    <property type="entry name" value="Bac_surfAg_D15"/>
</dbReference>
<evidence type="ECO:0000256" key="1">
    <source>
        <dbReference type="ARBA" id="ARBA00004370"/>
    </source>
</evidence>
<dbReference type="GO" id="GO:0019867">
    <property type="term" value="C:outer membrane"/>
    <property type="evidence" value="ECO:0007669"/>
    <property type="project" value="InterPro"/>
</dbReference>
<evidence type="ECO:0000256" key="2">
    <source>
        <dbReference type="ARBA" id="ARBA00022452"/>
    </source>
</evidence>
<dbReference type="Pfam" id="PF07244">
    <property type="entry name" value="POTRA"/>
    <property type="match status" value="3"/>
</dbReference>
<dbReference type="Gene3D" id="3.10.20.310">
    <property type="entry name" value="membrane protein fhac"/>
    <property type="match status" value="3"/>
</dbReference>
<keyword evidence="2" id="KW-1134">Transmembrane beta strand</keyword>